<evidence type="ECO:0000256" key="10">
    <source>
        <dbReference type="HAMAP-Rule" id="MF_00952"/>
    </source>
</evidence>
<dbReference type="InterPro" id="IPR023405">
    <property type="entry name" value="Topo_IA_core_domain"/>
</dbReference>
<dbReference type="PANTHER" id="PTHR42785">
    <property type="entry name" value="DNA TOPOISOMERASE, TYPE IA, CORE"/>
    <property type="match status" value="1"/>
</dbReference>
<dbReference type="Pfam" id="PF01751">
    <property type="entry name" value="Toprim"/>
    <property type="match status" value="1"/>
</dbReference>
<keyword evidence="8 10" id="KW-0238">DNA-binding</keyword>
<accession>A0ABT7E8I5</accession>
<dbReference type="GO" id="GO:0003917">
    <property type="term" value="F:DNA topoisomerase type I (single strand cut, ATP-independent) activity"/>
    <property type="evidence" value="ECO:0007669"/>
    <property type="project" value="UniProtKB-EC"/>
</dbReference>
<evidence type="ECO:0000256" key="6">
    <source>
        <dbReference type="ARBA" id="ARBA00022842"/>
    </source>
</evidence>
<feature type="site" description="Interaction with DNA" evidence="10">
    <location>
        <position position="141"/>
    </location>
</feature>
<dbReference type="NCBIfam" id="TIGR01051">
    <property type="entry name" value="topA_bact"/>
    <property type="match status" value="1"/>
</dbReference>
<evidence type="ECO:0000256" key="3">
    <source>
        <dbReference type="ARBA" id="ARBA00022723"/>
    </source>
</evidence>
<dbReference type="PANTHER" id="PTHR42785:SF1">
    <property type="entry name" value="DNA TOPOISOMERASE"/>
    <property type="match status" value="1"/>
</dbReference>
<dbReference type="InterPro" id="IPR006171">
    <property type="entry name" value="TOPRIM_dom"/>
</dbReference>
<dbReference type="InterPro" id="IPR013826">
    <property type="entry name" value="Topo_IA_cen_sub3"/>
</dbReference>
<dbReference type="Pfam" id="PF01131">
    <property type="entry name" value="Topoisom_bac"/>
    <property type="match status" value="1"/>
</dbReference>
<dbReference type="PROSITE" id="PS52039">
    <property type="entry name" value="TOPO_IA_2"/>
    <property type="match status" value="1"/>
</dbReference>
<dbReference type="Gene3D" id="2.70.20.10">
    <property type="entry name" value="Topoisomerase I, domain 3"/>
    <property type="match status" value="1"/>
</dbReference>
<dbReference type="Proteomes" id="UP001301012">
    <property type="component" value="Unassembled WGS sequence"/>
</dbReference>
<comment type="function">
    <text evidence="10">Releases the supercoiling and torsional tension of DNA, which is introduced during the DNA replication and transcription, by transiently cleaving and rejoining one strand of the DNA duplex. Introduces a single-strand break via transesterification at a target site in duplex DNA. The scissile phosphodiester is attacked by the catalytic tyrosine of the enzyme, resulting in the formation of a DNA-(5'-phosphotyrosyl)-enzyme intermediate and the expulsion of a 3'-OH DNA strand. The free DNA strand then undergoes passage around the unbroken strand, thus removing DNA supercoils. Finally, in the religation step, the DNA 3'-OH attacks the covalent intermediate to expel the active-site tyrosine and restore the DNA phosphodiester backbone.</text>
</comment>
<feature type="site" description="Interaction with DNA" evidence="10">
    <location>
        <position position="301"/>
    </location>
</feature>
<dbReference type="InterPro" id="IPR005733">
    <property type="entry name" value="TopoI_bac-type"/>
</dbReference>
<keyword evidence="4" id="KW-0863">Zinc-finger</keyword>
<proteinExistence type="inferred from homology"/>
<dbReference type="InterPro" id="IPR013824">
    <property type="entry name" value="Topo_IA_cen_sub1"/>
</dbReference>
<dbReference type="InterPro" id="IPR000380">
    <property type="entry name" value="Topo_IA"/>
</dbReference>
<evidence type="ECO:0000313" key="14">
    <source>
        <dbReference type="EMBL" id="MDK2563238.1"/>
    </source>
</evidence>
<dbReference type="InterPro" id="IPR013825">
    <property type="entry name" value="Topo_IA_cen_sub2"/>
</dbReference>
<comment type="similarity">
    <text evidence="2 10">Belongs to the type IA topoisomerase family.</text>
</comment>
<dbReference type="SUPFAM" id="SSF56712">
    <property type="entry name" value="Prokaryotic type I DNA topoisomerase"/>
    <property type="match status" value="1"/>
</dbReference>
<feature type="region of interest" description="Interaction with DNA" evidence="10">
    <location>
        <begin position="164"/>
        <end position="169"/>
    </location>
</feature>
<dbReference type="Pfam" id="PF01396">
    <property type="entry name" value="Zn_ribbon_Top1"/>
    <property type="match status" value="3"/>
</dbReference>
<feature type="domain" description="Topo IA-type catalytic" evidence="13">
    <location>
        <begin position="130"/>
        <end position="556"/>
    </location>
</feature>
<dbReference type="EC" id="5.6.2.1" evidence="10"/>
<dbReference type="InterPro" id="IPR003602">
    <property type="entry name" value="Topo_IA_DNA-bd_dom"/>
</dbReference>
<keyword evidence="9 10" id="KW-0413">Isomerase</keyword>
<reference evidence="14 15" key="1">
    <citation type="submission" date="2023-05" db="EMBL/GenBank/DDBJ databases">
        <title>Rombocin, a short stable natural nisin variant, displays selective antimicrobial activity against Listeria monocytogenes and employs dual mode of action to kill target bacterial strains.</title>
        <authorList>
            <person name="Wambui J."/>
            <person name="Stephan R."/>
            <person name="Kuipers O.P."/>
        </authorList>
    </citation>
    <scope>NUCLEOTIDE SEQUENCE [LARGE SCALE GENOMIC DNA]</scope>
    <source>
        <strain evidence="14 15">RC002</strain>
    </source>
</reference>
<dbReference type="InterPro" id="IPR028612">
    <property type="entry name" value="Topoisom_1_IA"/>
</dbReference>
<dbReference type="Gene3D" id="1.10.290.10">
    <property type="entry name" value="Topoisomerase I, domain 4"/>
    <property type="match status" value="1"/>
</dbReference>
<comment type="subunit">
    <text evidence="10">Monomer.</text>
</comment>
<keyword evidence="5" id="KW-0862">Zinc</keyword>
<dbReference type="Gene3D" id="1.10.460.10">
    <property type="entry name" value="Topoisomerase I, domain 2"/>
    <property type="match status" value="1"/>
</dbReference>
<dbReference type="SMART" id="SM00437">
    <property type="entry name" value="TOP1Ac"/>
    <property type="match status" value="1"/>
</dbReference>
<evidence type="ECO:0000256" key="7">
    <source>
        <dbReference type="ARBA" id="ARBA00023029"/>
    </source>
</evidence>
<dbReference type="PRINTS" id="PR00417">
    <property type="entry name" value="PRTPISMRASEI"/>
</dbReference>
<dbReference type="InterPro" id="IPR013497">
    <property type="entry name" value="Topo_IA_cen"/>
</dbReference>
<feature type="active site" description="O-(5'-phospho-DNA)-tyrosine intermediate" evidence="10">
    <location>
        <position position="299"/>
    </location>
</feature>
<feature type="site" description="Interaction with DNA" evidence="10">
    <location>
        <position position="34"/>
    </location>
</feature>
<feature type="domain" description="Toprim" evidence="12">
    <location>
        <begin position="3"/>
        <end position="114"/>
    </location>
</feature>
<evidence type="ECO:0000259" key="12">
    <source>
        <dbReference type="PROSITE" id="PS50880"/>
    </source>
</evidence>
<comment type="catalytic activity">
    <reaction evidence="1 10">
        <text>ATP-independent breakage of single-stranded DNA, followed by passage and rejoining.</text>
        <dbReference type="EC" id="5.6.2.1"/>
    </reaction>
</comment>
<evidence type="ECO:0000313" key="15">
    <source>
        <dbReference type="Proteomes" id="UP001301012"/>
    </source>
</evidence>
<dbReference type="SMART" id="SM00493">
    <property type="entry name" value="TOPRIM"/>
    <property type="match status" value="1"/>
</dbReference>
<evidence type="ECO:0000256" key="2">
    <source>
        <dbReference type="ARBA" id="ARBA00009446"/>
    </source>
</evidence>
<dbReference type="InterPro" id="IPR034149">
    <property type="entry name" value="TOPRIM_TopoI"/>
</dbReference>
<feature type="site" description="Interaction with DNA" evidence="10">
    <location>
        <position position="156"/>
    </location>
</feature>
<dbReference type="CDD" id="cd03363">
    <property type="entry name" value="TOPRIM_TopoIA_TopoI"/>
    <property type="match status" value="1"/>
</dbReference>
<organism evidence="14 15">
    <name type="scientific">Romboutsia sedimentorum</name>
    <dbReference type="NCBI Taxonomy" id="1368474"/>
    <lineage>
        <taxon>Bacteria</taxon>
        <taxon>Bacillati</taxon>
        <taxon>Bacillota</taxon>
        <taxon>Clostridia</taxon>
        <taxon>Peptostreptococcales</taxon>
        <taxon>Peptostreptococcaceae</taxon>
        <taxon>Romboutsia</taxon>
    </lineage>
</organism>
<feature type="region of interest" description="Disordered" evidence="11">
    <location>
        <begin position="683"/>
        <end position="713"/>
    </location>
</feature>
<dbReference type="HAMAP" id="MF_00952">
    <property type="entry name" value="Topoisom_1_prok"/>
    <property type="match status" value="1"/>
</dbReference>
<evidence type="ECO:0000259" key="13">
    <source>
        <dbReference type="PROSITE" id="PS52039"/>
    </source>
</evidence>
<gene>
    <name evidence="10 14" type="primary">topA</name>
    <name evidence="14" type="ORF">QOZ84_06730</name>
</gene>
<evidence type="ECO:0000256" key="11">
    <source>
        <dbReference type="SAM" id="MobiDB-lite"/>
    </source>
</evidence>
<dbReference type="RefSeq" id="WP_284132188.1">
    <property type="nucleotide sequence ID" value="NZ_JASKYM010000002.1"/>
</dbReference>
<dbReference type="CDD" id="cd00186">
    <property type="entry name" value="TOP1Ac"/>
    <property type="match status" value="1"/>
</dbReference>
<dbReference type="InterPro" id="IPR013498">
    <property type="entry name" value="Topo_IA_Znf"/>
</dbReference>
<dbReference type="SMART" id="SM00436">
    <property type="entry name" value="TOP1Bc"/>
    <property type="match status" value="1"/>
</dbReference>
<name>A0ABT7E8I5_9FIRM</name>
<keyword evidence="15" id="KW-1185">Reference proteome</keyword>
<feature type="site" description="Interaction with DNA" evidence="10">
    <location>
        <position position="144"/>
    </location>
</feature>
<dbReference type="PROSITE" id="PS00396">
    <property type="entry name" value="TOPO_IA_1"/>
    <property type="match status" value="1"/>
</dbReference>
<keyword evidence="3" id="KW-0479">Metal-binding</keyword>
<dbReference type="PROSITE" id="PS50880">
    <property type="entry name" value="TOPRIM"/>
    <property type="match status" value="1"/>
</dbReference>
<dbReference type="InterPro" id="IPR003601">
    <property type="entry name" value="Topo_IA_2"/>
</dbReference>
<dbReference type="InterPro" id="IPR023406">
    <property type="entry name" value="Topo_IA_AS"/>
</dbReference>
<dbReference type="EMBL" id="JASKYM010000002">
    <property type="protein sequence ID" value="MDK2563238.1"/>
    <property type="molecule type" value="Genomic_DNA"/>
</dbReference>
<dbReference type="Gene3D" id="3.30.65.10">
    <property type="entry name" value="Bacterial Topoisomerase I, domain 1"/>
    <property type="match status" value="2"/>
</dbReference>
<evidence type="ECO:0000256" key="8">
    <source>
        <dbReference type="ARBA" id="ARBA00023125"/>
    </source>
</evidence>
<dbReference type="Gene3D" id="3.40.50.140">
    <property type="match status" value="1"/>
</dbReference>
<feature type="compositionally biased region" description="Basic and acidic residues" evidence="11">
    <location>
        <begin position="683"/>
        <end position="707"/>
    </location>
</feature>
<evidence type="ECO:0000256" key="9">
    <source>
        <dbReference type="ARBA" id="ARBA00023235"/>
    </source>
</evidence>
<evidence type="ECO:0000256" key="5">
    <source>
        <dbReference type="ARBA" id="ARBA00022833"/>
    </source>
</evidence>
<feature type="site" description="Interaction with DNA" evidence="10">
    <location>
        <position position="149"/>
    </location>
</feature>
<feature type="site" description="Interaction with DNA" evidence="10">
    <location>
        <position position="488"/>
    </location>
</feature>
<feature type="site" description="Interaction with DNA" evidence="10">
    <location>
        <position position="140"/>
    </location>
</feature>
<sequence>MAKTLVIVESPAKAKTIEKFLGKGHYTVKASVGHVRDLPKSKLGVDIENNFEPQYINIRGKGDVIKELKKEAKKSKKVYLATDPDREGEAISWHLAHILNLDQTEECRIEFNEITKDAIKKAIKNPRNIDLSVVDAQQARRVLDRLLGYQISPILWQKVRKGLSAGRVQSVTTKLICDREKEIKAFIPKEYWSIELEAKTNSNEDISLKFYGKDNQKLEIENEEMVNEILNDIKDKNLDVVSIESKSRKKSAPKPFTTSMLQQEAANKLSFTTKKTMSVAQELYEGIDIDKETVGLISYIRTDSKRISDEAKEKSKDYILDVIGENYYKSNADKKEKKETKKVQDAHEAIRPTYVDKTPDSIKSSLTRDQYKLYNLIWRRFVASQMEDSVFDILNVECRIDNYVFKATGSKMKFDGYTKIYNFTDREDKILPVINEGDILKLENTLPLQHFTQPPARFTEASLVKTLEELGIGRPSTYSPTISTILNREYVEKQGTSLCPTELGIIVTDILENNFQKFIDVDFTAHMENKLDEIEEGNTEWKSVVSEAYEPLKEAIEIAMESIEKINMDEETDEICETCGENMVIKYGRFGKFMACKNYPECKTTKPLVNKVGVKCPKCHDGDIILRKSKRGKVFYGCSNYPGCDFITWNKPTGEICDKCGSYMIEKITKNDTKVICSDKECHKQNGKDMDKDIDKKSGKETDKDILQENSEN</sequence>
<keyword evidence="7 10" id="KW-0799">Topoisomerase</keyword>
<dbReference type="SUPFAM" id="SSF57783">
    <property type="entry name" value="Zinc beta-ribbon"/>
    <property type="match status" value="1"/>
</dbReference>
<comment type="caution">
    <text evidence="14">The sequence shown here is derived from an EMBL/GenBank/DDBJ whole genome shotgun (WGS) entry which is preliminary data.</text>
</comment>
<keyword evidence="6" id="KW-0460">Magnesium</keyword>
<evidence type="ECO:0000256" key="1">
    <source>
        <dbReference type="ARBA" id="ARBA00000213"/>
    </source>
</evidence>
<evidence type="ECO:0000256" key="4">
    <source>
        <dbReference type="ARBA" id="ARBA00022771"/>
    </source>
</evidence>
<protein>
    <recommendedName>
        <fullName evidence="10">DNA topoisomerase 1</fullName>
        <ecNumber evidence="10">5.6.2.1</ecNumber>
    </recommendedName>
    <alternativeName>
        <fullName evidence="10">DNA topoisomerase I</fullName>
    </alternativeName>
</protein>